<evidence type="ECO:0008006" key="2">
    <source>
        <dbReference type="Google" id="ProtNLM"/>
    </source>
</evidence>
<evidence type="ECO:0000313" key="1">
    <source>
        <dbReference type="EMBL" id="KKL22469.1"/>
    </source>
</evidence>
<dbReference type="EMBL" id="LAZR01037336">
    <property type="protein sequence ID" value="KKL22469.1"/>
    <property type="molecule type" value="Genomic_DNA"/>
</dbReference>
<organism evidence="1">
    <name type="scientific">marine sediment metagenome</name>
    <dbReference type="NCBI Taxonomy" id="412755"/>
    <lineage>
        <taxon>unclassified sequences</taxon>
        <taxon>metagenomes</taxon>
        <taxon>ecological metagenomes</taxon>
    </lineage>
</organism>
<protein>
    <recommendedName>
        <fullName evidence="2">Fibronectin type-III domain-containing protein</fullName>
    </recommendedName>
</protein>
<gene>
    <name evidence="1" type="ORF">LCGC14_2435120</name>
</gene>
<comment type="caution">
    <text evidence="1">The sequence shown here is derived from an EMBL/GenBank/DDBJ whole genome shotgun (WGS) entry which is preliminary data.</text>
</comment>
<sequence>MADVTFYPDAHIESTSVDGHAYYFKSTTPLTWADLLTATANKSSDDGTNISIIIGASSTTNRWYWLQRIILLFDTSGLPDGCDITSAVLSVYGQDKDDIPGWEPNMNVYRSFPNSNIAIQNADFNRLDDVPYSNTPVTYDGFSTAGYNNFILNTAGLANISKTGITKLGLRNTNYDVAGVAPTWISGNGSKLGIWTAEKGGDFRPKLVVTYTTVLPTVATGPATDILDTSATLNGNITDLGIPTATQHGHCWNTTGTPTTADSKTEEGVPGATGAFTSAMTGLTPGVKYYVRAYAINDDGTVYGNQVVFWADRGTVFPTDPLLRVSGLRRTFWSGLGGQAVYQMELALGGMSITYVSPIGDRDIPSAVTPLTTAASTFTPSGEGYRLRDYGVWLSGTTVDIQTRLFGHSPPTYTEWVDWMEAVS</sequence>
<accession>A0A0F9BKP3</accession>
<proteinExistence type="predicted"/>
<reference evidence="1" key="1">
    <citation type="journal article" date="2015" name="Nature">
        <title>Complex archaea that bridge the gap between prokaryotes and eukaryotes.</title>
        <authorList>
            <person name="Spang A."/>
            <person name="Saw J.H."/>
            <person name="Jorgensen S.L."/>
            <person name="Zaremba-Niedzwiedzka K."/>
            <person name="Martijn J."/>
            <person name="Lind A.E."/>
            <person name="van Eijk R."/>
            <person name="Schleper C."/>
            <person name="Guy L."/>
            <person name="Ettema T.J."/>
        </authorList>
    </citation>
    <scope>NUCLEOTIDE SEQUENCE</scope>
</reference>
<feature type="non-terminal residue" evidence="1">
    <location>
        <position position="424"/>
    </location>
</feature>
<dbReference type="AlphaFoldDB" id="A0A0F9BKP3"/>
<name>A0A0F9BKP3_9ZZZZ</name>